<evidence type="ECO:0000259" key="5">
    <source>
        <dbReference type="Pfam" id="PF01420"/>
    </source>
</evidence>
<keyword evidence="6" id="KW-0255">Endonuclease</keyword>
<keyword evidence="2" id="KW-0680">Restriction system</keyword>
<dbReference type="Gene3D" id="3.90.220.20">
    <property type="entry name" value="DNA methylase specificity domains"/>
    <property type="match status" value="2"/>
</dbReference>
<keyword evidence="3" id="KW-0238">DNA-binding</keyword>
<keyword evidence="7" id="KW-1185">Reference proteome</keyword>
<dbReference type="GO" id="GO:0016787">
    <property type="term" value="F:hydrolase activity"/>
    <property type="evidence" value="ECO:0007669"/>
    <property type="project" value="UniProtKB-KW"/>
</dbReference>
<dbReference type="GO" id="GO:0003677">
    <property type="term" value="F:DNA binding"/>
    <property type="evidence" value="ECO:0007669"/>
    <property type="project" value="UniProtKB-KW"/>
</dbReference>
<dbReference type="Gene3D" id="1.10.287.1120">
    <property type="entry name" value="Bipartite methylase S protein"/>
    <property type="match status" value="1"/>
</dbReference>
<dbReference type="PANTHER" id="PTHR30408">
    <property type="entry name" value="TYPE-1 RESTRICTION ENZYME ECOKI SPECIFICITY PROTEIN"/>
    <property type="match status" value="1"/>
</dbReference>
<dbReference type="PANTHER" id="PTHR30408:SF12">
    <property type="entry name" value="TYPE I RESTRICTION ENZYME MJAVIII SPECIFICITY SUBUNIT"/>
    <property type="match status" value="1"/>
</dbReference>
<name>A0A9Q4C4F9_9EURY</name>
<dbReference type="InterPro" id="IPR044946">
    <property type="entry name" value="Restrct_endonuc_typeI_TRD_sf"/>
</dbReference>
<accession>A0A9Q4C4F9</accession>
<evidence type="ECO:0000313" key="7">
    <source>
        <dbReference type="Proteomes" id="UP001149411"/>
    </source>
</evidence>
<evidence type="ECO:0000256" key="4">
    <source>
        <dbReference type="SAM" id="Coils"/>
    </source>
</evidence>
<reference evidence="6" key="1">
    <citation type="submission" date="2022-09" db="EMBL/GenBank/DDBJ databases">
        <title>Haloadaptaus new haloarchaeum isolated from saline soil.</title>
        <authorList>
            <person name="Duran-Viseras A."/>
            <person name="Sanchez-Porro C."/>
            <person name="Ventosa A."/>
        </authorList>
    </citation>
    <scope>NUCLEOTIDE SEQUENCE</scope>
    <source>
        <strain evidence="6">F3-133</strain>
    </source>
</reference>
<dbReference type="CDD" id="cd17260">
    <property type="entry name" value="RMtype1_S_EcoEI-TRD1-CR1_like"/>
    <property type="match status" value="1"/>
</dbReference>
<evidence type="ECO:0000256" key="1">
    <source>
        <dbReference type="ARBA" id="ARBA00010923"/>
    </source>
</evidence>
<dbReference type="AlphaFoldDB" id="A0A9Q4C4F9"/>
<comment type="similarity">
    <text evidence="1">Belongs to the type-I restriction system S methylase family.</text>
</comment>
<feature type="domain" description="Type I restriction modification DNA specificity" evidence="5">
    <location>
        <begin position="82"/>
        <end position="205"/>
    </location>
</feature>
<dbReference type="Proteomes" id="UP001149411">
    <property type="component" value="Unassembled WGS sequence"/>
</dbReference>
<evidence type="ECO:0000256" key="3">
    <source>
        <dbReference type="ARBA" id="ARBA00023125"/>
    </source>
</evidence>
<protein>
    <submittedName>
        <fullName evidence="6">Restriction endonuclease subunit S</fullName>
        <ecNumber evidence="6">3.1.21.-</ecNumber>
    </submittedName>
</protein>
<comment type="caution">
    <text evidence="6">The sequence shown here is derived from an EMBL/GenBank/DDBJ whole genome shotgun (WGS) entry which is preliminary data.</text>
</comment>
<dbReference type="InterPro" id="IPR052021">
    <property type="entry name" value="Type-I_RS_S_subunit"/>
</dbReference>
<organism evidence="6 7">
    <name type="scientific">Halorutilus salinus</name>
    <dbReference type="NCBI Taxonomy" id="2487751"/>
    <lineage>
        <taxon>Archaea</taxon>
        <taxon>Methanobacteriati</taxon>
        <taxon>Methanobacteriota</taxon>
        <taxon>Stenosarchaea group</taxon>
        <taxon>Halobacteria</taxon>
        <taxon>Halorutilales</taxon>
        <taxon>Halorutilaceae</taxon>
        <taxon>Halorutilus</taxon>
    </lineage>
</organism>
<dbReference type="GO" id="GO:0009307">
    <property type="term" value="P:DNA restriction-modification system"/>
    <property type="evidence" value="ECO:0007669"/>
    <property type="project" value="UniProtKB-KW"/>
</dbReference>
<feature type="domain" description="Type I restriction modification DNA specificity" evidence="5">
    <location>
        <begin position="241"/>
        <end position="424"/>
    </location>
</feature>
<keyword evidence="6" id="KW-0540">Nuclease</keyword>
<dbReference type="Pfam" id="PF01420">
    <property type="entry name" value="Methylase_S"/>
    <property type="match status" value="2"/>
</dbReference>
<dbReference type="SUPFAM" id="SSF116734">
    <property type="entry name" value="DNA methylase specificity domain"/>
    <property type="match status" value="2"/>
</dbReference>
<dbReference type="EMBL" id="RKLV01000010">
    <property type="protein sequence ID" value="MCX2819672.1"/>
    <property type="molecule type" value="Genomic_DNA"/>
</dbReference>
<gene>
    <name evidence="6" type="ORF">EGH25_09965</name>
</gene>
<sequence length="447" mass="51367">MSEVAERAEENEVRDGYKRVQLGPKEFEIPEHWRHTQFNEVIELNPGYDKPDSGTFDFVPMDAVSEDERRITYFTEREKEDCTTTWFKNGDTIYPKITPCTENGKIAFVEDVETELASGSTEFLVFHPREGETEPKFVYYLANMQQFRAVTISLMEGSTGRQRVPNDIFENNLQIPVPPLPEQRRIAAMLSTVDEEIRQTEEIIEATEELKRGLMQDLLTEGIDNDGFKRIHLGPREMEVPADWEKSKLDGVAETITRGKQPTYVEEGGVPVLNQSCIYWDGFHPEELKRLDSEVADEWKDKYFVKSGDVLVNSTGKGTLGRALEWTLESNEYALDSHITRVHTDESLLDPTFFRYYLESTHGQKMLYAFCVAGSTGQIELSKTDLQSMPVLLPPVEEQREIAEKFDEVGTKIREEKQKKEKLQELKRALMQDLLTGEVRTPSDLLD</sequence>
<dbReference type="RefSeq" id="WP_266088141.1">
    <property type="nucleotide sequence ID" value="NZ_RKLV01000010.1"/>
</dbReference>
<keyword evidence="4" id="KW-0175">Coiled coil</keyword>
<dbReference type="EC" id="3.1.21.-" evidence="6"/>
<feature type="coiled-coil region" evidence="4">
    <location>
        <begin position="406"/>
        <end position="433"/>
    </location>
</feature>
<dbReference type="GO" id="GO:0004519">
    <property type="term" value="F:endonuclease activity"/>
    <property type="evidence" value="ECO:0007669"/>
    <property type="project" value="UniProtKB-KW"/>
</dbReference>
<feature type="coiled-coil region" evidence="4">
    <location>
        <begin position="190"/>
        <end position="217"/>
    </location>
</feature>
<proteinExistence type="inferred from homology"/>
<evidence type="ECO:0000313" key="6">
    <source>
        <dbReference type="EMBL" id="MCX2819672.1"/>
    </source>
</evidence>
<dbReference type="InterPro" id="IPR000055">
    <property type="entry name" value="Restrct_endonuc_typeI_TRD"/>
</dbReference>
<evidence type="ECO:0000256" key="2">
    <source>
        <dbReference type="ARBA" id="ARBA00022747"/>
    </source>
</evidence>
<keyword evidence="6" id="KW-0378">Hydrolase</keyword>